<accession>A0ACA9SBG2</accession>
<dbReference type="Proteomes" id="UP000789920">
    <property type="component" value="Unassembled WGS sequence"/>
</dbReference>
<sequence>LLLNQISKKSELVFAQLKTLELIREEAKNNLKLKNELFVSIKNIQNMLNE</sequence>
<comment type="caution">
    <text evidence="1">The sequence shown here is derived from an EMBL/GenBank/DDBJ whole genome shotgun (WGS) entry which is preliminary data.</text>
</comment>
<protein>
    <submittedName>
        <fullName evidence="1">14165_t:CDS:1</fullName>
    </submittedName>
</protein>
<name>A0ACA9SBG2_9GLOM</name>
<evidence type="ECO:0000313" key="2">
    <source>
        <dbReference type="Proteomes" id="UP000789920"/>
    </source>
</evidence>
<gene>
    <name evidence="1" type="ORF">RPERSI_LOCUS29079</name>
</gene>
<feature type="non-terminal residue" evidence="1">
    <location>
        <position position="50"/>
    </location>
</feature>
<dbReference type="EMBL" id="CAJVQC010108254">
    <property type="protein sequence ID" value="CAG8834113.1"/>
    <property type="molecule type" value="Genomic_DNA"/>
</dbReference>
<reference evidence="1" key="1">
    <citation type="submission" date="2021-06" db="EMBL/GenBank/DDBJ databases">
        <authorList>
            <person name="Kallberg Y."/>
            <person name="Tangrot J."/>
            <person name="Rosling A."/>
        </authorList>
    </citation>
    <scope>NUCLEOTIDE SEQUENCE</scope>
    <source>
        <strain evidence="1">MA461A</strain>
    </source>
</reference>
<feature type="non-terminal residue" evidence="1">
    <location>
        <position position="1"/>
    </location>
</feature>
<keyword evidence="2" id="KW-1185">Reference proteome</keyword>
<proteinExistence type="predicted"/>
<organism evidence="1 2">
    <name type="scientific">Racocetra persica</name>
    <dbReference type="NCBI Taxonomy" id="160502"/>
    <lineage>
        <taxon>Eukaryota</taxon>
        <taxon>Fungi</taxon>
        <taxon>Fungi incertae sedis</taxon>
        <taxon>Mucoromycota</taxon>
        <taxon>Glomeromycotina</taxon>
        <taxon>Glomeromycetes</taxon>
        <taxon>Diversisporales</taxon>
        <taxon>Gigasporaceae</taxon>
        <taxon>Racocetra</taxon>
    </lineage>
</organism>
<evidence type="ECO:0000313" key="1">
    <source>
        <dbReference type="EMBL" id="CAG8834113.1"/>
    </source>
</evidence>